<evidence type="ECO:0000313" key="2">
    <source>
        <dbReference type="Proteomes" id="UP000185736"/>
    </source>
</evidence>
<dbReference type="EMBL" id="MSGO01000001">
    <property type="protein sequence ID" value="OLL15997.1"/>
    <property type="molecule type" value="Genomic_DNA"/>
</dbReference>
<dbReference type="InterPro" id="IPR011664">
    <property type="entry name" value="Abi_system_AbiD/AbiF-like"/>
</dbReference>
<reference evidence="1 2" key="1">
    <citation type="submission" date="2016-12" db="EMBL/GenBank/DDBJ databases">
        <title>Genomic comparison of strains in the 'Actinomyces naeslundii' group.</title>
        <authorList>
            <person name="Mughal S.R."/>
            <person name="Do T."/>
            <person name="Gilbert S.C."/>
            <person name="Witherden E.A."/>
            <person name="Didelot X."/>
            <person name="Beighton D."/>
        </authorList>
    </citation>
    <scope>NUCLEOTIDE SEQUENCE [LARGE SCALE GENOMIC DNA]</scope>
    <source>
        <strain evidence="1 2">S64C</strain>
    </source>
</reference>
<name>A0A1Q8I4G0_9ACTO</name>
<proteinExistence type="predicted"/>
<sequence length="375" mass="43710">MDLVNWVTRERFNEYMVAANHDVEAAQELYEWNVAVSAAFFEVISQVEVVLRNAVDKALRPLEVPESARLEVSGGWWFANPAFLDEKSELTYFKAAMDHLGGKEKAKLVTRDKVFSSMTFGIWESIFGPSHEQLFRSHLVYAFPNRDRKGFKRGVVHKNVRSLRILRNRIAHHQAIFELPLEERFEQAMDLMRWIDPELEQWIRGLSRVPDLLDGRPAAAESMAVIVSAKEAWPFYEEHGVYICQPGRYFRQISHIGFYCDGAVQREIPKIIERIDRVAWTPEEIYNRFMKGSWRDLRIANIIKAGRDYGWSDGEYQLFFLTRRDQDDRNKGHVTLDSKLQNRRTGRGSAWVHRQRYVSVTALRSAVSLADLDQK</sequence>
<evidence type="ECO:0008006" key="3">
    <source>
        <dbReference type="Google" id="ProtNLM"/>
    </source>
</evidence>
<dbReference type="Proteomes" id="UP000185736">
    <property type="component" value="Unassembled WGS sequence"/>
</dbReference>
<comment type="caution">
    <text evidence="1">The sequence shown here is derived from an EMBL/GenBank/DDBJ whole genome shotgun (WGS) entry which is preliminary data.</text>
</comment>
<protein>
    <recommendedName>
        <fullName evidence="3">CAAX protease</fullName>
    </recommendedName>
</protein>
<evidence type="ECO:0000313" key="1">
    <source>
        <dbReference type="EMBL" id="OLL15997.1"/>
    </source>
</evidence>
<organism evidence="1 2">
    <name type="scientific">Actinomyces oris</name>
    <dbReference type="NCBI Taxonomy" id="544580"/>
    <lineage>
        <taxon>Bacteria</taxon>
        <taxon>Bacillati</taxon>
        <taxon>Actinomycetota</taxon>
        <taxon>Actinomycetes</taxon>
        <taxon>Actinomycetales</taxon>
        <taxon>Actinomycetaceae</taxon>
        <taxon>Actinomyces</taxon>
    </lineage>
</organism>
<dbReference type="Pfam" id="PF07751">
    <property type="entry name" value="Abi_2"/>
    <property type="match status" value="1"/>
</dbReference>
<accession>A0A1Q8I4G0</accession>
<gene>
    <name evidence="1" type="ORF">BKH32_00245</name>
</gene>
<dbReference type="RefSeq" id="WP_081376628.1">
    <property type="nucleotide sequence ID" value="NZ_MSGO01000001.1"/>
</dbReference>
<dbReference type="AlphaFoldDB" id="A0A1Q8I4G0"/>